<gene>
    <name evidence="4" type="ORF">OG308_16280</name>
</gene>
<protein>
    <recommendedName>
        <fullName evidence="3">DUF8020 domain-containing protein</fullName>
    </recommendedName>
</protein>
<accession>A0ABZ1NHJ8</accession>
<evidence type="ECO:0000256" key="1">
    <source>
        <dbReference type="SAM" id="MobiDB-lite"/>
    </source>
</evidence>
<proteinExistence type="predicted"/>
<dbReference type="InterPro" id="IPR058333">
    <property type="entry name" value="DUF8020"/>
</dbReference>
<reference evidence="4 5" key="1">
    <citation type="submission" date="2022-10" db="EMBL/GenBank/DDBJ databases">
        <title>The complete genomes of actinobacterial strains from the NBC collection.</title>
        <authorList>
            <person name="Joergensen T.S."/>
            <person name="Alvarez Arevalo M."/>
            <person name="Sterndorff E.B."/>
            <person name="Faurdal D."/>
            <person name="Vuksanovic O."/>
            <person name="Mourched A.-S."/>
            <person name="Charusanti P."/>
            <person name="Shaw S."/>
            <person name="Blin K."/>
            <person name="Weber T."/>
        </authorList>
    </citation>
    <scope>NUCLEOTIDE SEQUENCE [LARGE SCALE GENOMIC DNA]</scope>
    <source>
        <strain evidence="4 5">NBC_01413</strain>
    </source>
</reference>
<feature type="compositionally biased region" description="Gly residues" evidence="1">
    <location>
        <begin position="246"/>
        <end position="258"/>
    </location>
</feature>
<feature type="region of interest" description="Disordered" evidence="1">
    <location>
        <begin position="210"/>
        <end position="258"/>
    </location>
</feature>
<organism evidence="4 5">
    <name type="scientific">Nocardia salmonicida</name>
    <dbReference type="NCBI Taxonomy" id="53431"/>
    <lineage>
        <taxon>Bacteria</taxon>
        <taxon>Bacillati</taxon>
        <taxon>Actinomycetota</taxon>
        <taxon>Actinomycetes</taxon>
        <taxon>Mycobacteriales</taxon>
        <taxon>Nocardiaceae</taxon>
        <taxon>Nocardia</taxon>
    </lineage>
</organism>
<name>A0ABZ1NHJ8_9NOCA</name>
<evidence type="ECO:0000313" key="4">
    <source>
        <dbReference type="EMBL" id="WTY39272.1"/>
    </source>
</evidence>
<dbReference type="Proteomes" id="UP001621418">
    <property type="component" value="Chromosome"/>
</dbReference>
<evidence type="ECO:0000313" key="5">
    <source>
        <dbReference type="Proteomes" id="UP001621418"/>
    </source>
</evidence>
<feature type="signal peptide" evidence="2">
    <location>
        <begin position="1"/>
        <end position="26"/>
    </location>
</feature>
<sequence>MKLRSTFYAASLTVCAVAAASGIANADPESPPAAPSYASAVVGDSVVTVLDHALFSATADGRSVEIRTLADQPVLSLPTEFLLDGTRHPIRYQVLDAGRALVLTPDTGLRPVASAMENQLALNDFASGMAKVPLGTIAGALIGALVGAVIGLGSCLVVGPACLATAPAAIGAFAGAGGVLGTLIAGGAALADGLWKYVTTVQAEPGESAYAERGGVLDPNGTGVPDATLRLPNGLGAGSSSASSSGSGGGGASGSSGQ</sequence>
<dbReference type="EMBL" id="CP109527">
    <property type="protein sequence ID" value="WTY39272.1"/>
    <property type="molecule type" value="Genomic_DNA"/>
</dbReference>
<dbReference type="Pfam" id="PF26059">
    <property type="entry name" value="DUF8020"/>
    <property type="match status" value="1"/>
</dbReference>
<feature type="chain" id="PRO_5046999717" description="DUF8020 domain-containing protein" evidence="2">
    <location>
        <begin position="27"/>
        <end position="258"/>
    </location>
</feature>
<evidence type="ECO:0000259" key="3">
    <source>
        <dbReference type="Pfam" id="PF26059"/>
    </source>
</evidence>
<dbReference type="RefSeq" id="WP_405151243.1">
    <property type="nucleotide sequence ID" value="NZ_CP109527.1"/>
</dbReference>
<evidence type="ECO:0000256" key="2">
    <source>
        <dbReference type="SAM" id="SignalP"/>
    </source>
</evidence>
<keyword evidence="2" id="KW-0732">Signal</keyword>
<feature type="domain" description="DUF8020" evidence="3">
    <location>
        <begin position="36"/>
        <end position="107"/>
    </location>
</feature>
<keyword evidence="5" id="KW-1185">Reference proteome</keyword>